<dbReference type="Pfam" id="PF00929">
    <property type="entry name" value="RNase_T"/>
    <property type="match status" value="1"/>
</dbReference>
<dbReference type="EMBL" id="JAGKQQ010000002">
    <property type="protein sequence ID" value="MBP3961060.1"/>
    <property type="molecule type" value="Genomic_DNA"/>
</dbReference>
<dbReference type="PANTHER" id="PTHR30231">
    <property type="entry name" value="DNA POLYMERASE III SUBUNIT EPSILON"/>
    <property type="match status" value="1"/>
</dbReference>
<dbReference type="GO" id="GO:0004527">
    <property type="term" value="F:exonuclease activity"/>
    <property type="evidence" value="ECO:0007669"/>
    <property type="project" value="UniProtKB-KW"/>
</dbReference>
<dbReference type="Gene3D" id="3.30.420.10">
    <property type="entry name" value="Ribonuclease H-like superfamily/Ribonuclease H"/>
    <property type="match status" value="1"/>
</dbReference>
<dbReference type="InterPro" id="IPR012337">
    <property type="entry name" value="RNaseH-like_sf"/>
</dbReference>
<evidence type="ECO:0000313" key="3">
    <source>
        <dbReference type="Proteomes" id="UP000676565"/>
    </source>
</evidence>
<dbReference type="RefSeq" id="WP_210663681.1">
    <property type="nucleotide sequence ID" value="NZ_JAGKQQ010000002.1"/>
</dbReference>
<evidence type="ECO:0000313" key="2">
    <source>
        <dbReference type="EMBL" id="MBP3961060.1"/>
    </source>
</evidence>
<protein>
    <submittedName>
        <fullName evidence="2">3'-5' exonuclease</fullName>
    </submittedName>
</protein>
<organism evidence="2 3">
    <name type="scientific">Gemmata palustris</name>
    <dbReference type="NCBI Taxonomy" id="2822762"/>
    <lineage>
        <taxon>Bacteria</taxon>
        <taxon>Pseudomonadati</taxon>
        <taxon>Planctomycetota</taxon>
        <taxon>Planctomycetia</taxon>
        <taxon>Gemmatales</taxon>
        <taxon>Gemmataceae</taxon>
        <taxon>Gemmata</taxon>
    </lineage>
</organism>
<dbReference type="SMART" id="SM00479">
    <property type="entry name" value="EXOIII"/>
    <property type="match status" value="1"/>
</dbReference>
<reference evidence="2 3" key="1">
    <citation type="submission" date="2021-04" db="EMBL/GenBank/DDBJ databases">
        <authorList>
            <person name="Ivanova A."/>
        </authorList>
    </citation>
    <scope>NUCLEOTIDE SEQUENCE [LARGE SCALE GENOMIC DNA]</scope>
    <source>
        <strain evidence="2 3">G18</strain>
    </source>
</reference>
<keyword evidence="3" id="KW-1185">Reference proteome</keyword>
<feature type="domain" description="Exonuclease" evidence="1">
    <location>
        <begin position="18"/>
        <end position="180"/>
    </location>
</feature>
<dbReference type="SUPFAM" id="SSF53098">
    <property type="entry name" value="Ribonuclease H-like"/>
    <property type="match status" value="1"/>
</dbReference>
<name>A0ABS5C516_9BACT</name>
<keyword evidence="2" id="KW-0540">Nuclease</keyword>
<dbReference type="PANTHER" id="PTHR30231:SF42">
    <property type="entry name" value="EXONUCLEASE"/>
    <property type="match status" value="1"/>
</dbReference>
<keyword evidence="2" id="KW-0269">Exonuclease</keyword>
<proteinExistence type="predicted"/>
<keyword evidence="2" id="KW-0378">Hydrolase</keyword>
<evidence type="ECO:0000259" key="1">
    <source>
        <dbReference type="SMART" id="SM00479"/>
    </source>
</evidence>
<dbReference type="CDD" id="cd06130">
    <property type="entry name" value="DNA_pol_III_epsilon_like"/>
    <property type="match status" value="1"/>
</dbReference>
<dbReference type="InterPro" id="IPR036397">
    <property type="entry name" value="RNaseH_sf"/>
</dbReference>
<gene>
    <name evidence="2" type="ORF">J8F10_38050</name>
</gene>
<sequence length="184" mass="19714">MPPRRKKPTAPPLPLDGPFVAIDFETADNGPDSACAVGVVRVENSKIVHREAVLIRPPRERILFTYVHGITWPMVKSAPVFKDVWAKIAPVLEGATFLAAHNAPFDRRVLSACCAAAELVAPPLPFVCTVQLARRKWALKPANLPAVCRRLGIGLIHHNAGSDAEACARIVIAAAVHGSATDPS</sequence>
<accession>A0ABS5C516</accession>
<dbReference type="InterPro" id="IPR013520">
    <property type="entry name" value="Ribonucl_H"/>
</dbReference>
<dbReference type="Proteomes" id="UP000676565">
    <property type="component" value="Unassembled WGS sequence"/>
</dbReference>
<comment type="caution">
    <text evidence="2">The sequence shown here is derived from an EMBL/GenBank/DDBJ whole genome shotgun (WGS) entry which is preliminary data.</text>
</comment>